<name>A0A5J4KRW0_9ZZZZ</name>
<accession>A0A5J4KRW0</accession>
<dbReference type="AlphaFoldDB" id="A0A5J4KRW0"/>
<keyword evidence="1" id="KW-0812">Transmembrane</keyword>
<organism evidence="2">
    <name type="scientific">hot springs metagenome</name>
    <dbReference type="NCBI Taxonomy" id="433727"/>
    <lineage>
        <taxon>unclassified sequences</taxon>
        <taxon>metagenomes</taxon>
        <taxon>ecological metagenomes</taxon>
    </lineage>
</organism>
<dbReference type="EMBL" id="BLAB01000001">
    <property type="protein sequence ID" value="GER92438.1"/>
    <property type="molecule type" value="Genomic_DNA"/>
</dbReference>
<feature type="transmembrane region" description="Helical" evidence="1">
    <location>
        <begin position="6"/>
        <end position="27"/>
    </location>
</feature>
<reference evidence="2" key="1">
    <citation type="submission" date="2019-10" db="EMBL/GenBank/DDBJ databases">
        <title>Metagenomic sequencing of thiosulfate-disproportionating enrichment culture.</title>
        <authorList>
            <person name="Umezawa K."/>
            <person name="Kojima H."/>
            <person name="Fukui M."/>
        </authorList>
    </citation>
    <scope>NUCLEOTIDE SEQUENCE</scope>
    <source>
        <strain evidence="2">45J</strain>
    </source>
</reference>
<protein>
    <submittedName>
        <fullName evidence="2">Uncharacterized protein</fullName>
    </submittedName>
</protein>
<proteinExistence type="predicted"/>
<keyword evidence="1" id="KW-1133">Transmembrane helix</keyword>
<gene>
    <name evidence="2" type="ORF">A45J_0154</name>
</gene>
<sequence>MEIYPTDVIALVAFIAVISALSFLIYFKIQDKKEIKKYKKV</sequence>
<evidence type="ECO:0000313" key="2">
    <source>
        <dbReference type="EMBL" id="GER92438.1"/>
    </source>
</evidence>
<evidence type="ECO:0000256" key="1">
    <source>
        <dbReference type="SAM" id="Phobius"/>
    </source>
</evidence>
<comment type="caution">
    <text evidence="2">The sequence shown here is derived from an EMBL/GenBank/DDBJ whole genome shotgun (WGS) entry which is preliminary data.</text>
</comment>
<keyword evidence="1" id="KW-0472">Membrane</keyword>